<evidence type="ECO:0000256" key="4">
    <source>
        <dbReference type="ARBA" id="ARBA00022967"/>
    </source>
</evidence>
<dbReference type="OrthoDB" id="432719at2759"/>
<dbReference type="PANTHER" id="PTHR46594">
    <property type="entry name" value="P-TYPE CATION-TRANSPORTING ATPASE"/>
    <property type="match status" value="1"/>
</dbReference>
<feature type="transmembrane region" description="Helical" evidence="7">
    <location>
        <begin position="383"/>
        <end position="404"/>
    </location>
</feature>
<dbReference type="Gene3D" id="3.40.50.1000">
    <property type="entry name" value="HAD superfamily/HAD-like"/>
    <property type="match status" value="1"/>
</dbReference>
<keyword evidence="7" id="KW-0547">Nucleotide-binding</keyword>
<dbReference type="SUPFAM" id="SSF55008">
    <property type="entry name" value="HMA, heavy metal-associated domain"/>
    <property type="match status" value="1"/>
</dbReference>
<evidence type="ECO:0000313" key="10">
    <source>
        <dbReference type="Proteomes" id="UP000664521"/>
    </source>
</evidence>
<feature type="transmembrane region" description="Helical" evidence="7">
    <location>
        <begin position="942"/>
        <end position="962"/>
    </location>
</feature>
<feature type="transmembrane region" description="Helical" evidence="7">
    <location>
        <begin position="567"/>
        <end position="593"/>
    </location>
</feature>
<dbReference type="SUPFAM" id="SSF81665">
    <property type="entry name" value="Calcium ATPase, transmembrane domain M"/>
    <property type="match status" value="1"/>
</dbReference>
<dbReference type="InterPro" id="IPR023299">
    <property type="entry name" value="ATPase_P-typ_cyto_dom_N"/>
</dbReference>
<feature type="transmembrane region" description="Helical" evidence="7">
    <location>
        <begin position="605"/>
        <end position="630"/>
    </location>
</feature>
<dbReference type="InterPro" id="IPR008250">
    <property type="entry name" value="ATPase_P-typ_transduc_dom_A_sf"/>
</dbReference>
<evidence type="ECO:0000313" key="9">
    <source>
        <dbReference type="EMBL" id="CAF9938020.1"/>
    </source>
</evidence>
<dbReference type="Gene3D" id="2.70.150.10">
    <property type="entry name" value="Calcium-transporting ATPase, cytoplasmic transduction domain A"/>
    <property type="match status" value="1"/>
</dbReference>
<organism evidence="9 10">
    <name type="scientific">Heterodermia speciosa</name>
    <dbReference type="NCBI Taxonomy" id="116794"/>
    <lineage>
        <taxon>Eukaryota</taxon>
        <taxon>Fungi</taxon>
        <taxon>Dikarya</taxon>
        <taxon>Ascomycota</taxon>
        <taxon>Pezizomycotina</taxon>
        <taxon>Lecanoromycetes</taxon>
        <taxon>OSLEUM clade</taxon>
        <taxon>Lecanoromycetidae</taxon>
        <taxon>Caliciales</taxon>
        <taxon>Physciaceae</taxon>
        <taxon>Heterodermia</taxon>
    </lineage>
</organism>
<keyword evidence="6 7" id="KW-0472">Membrane</keyword>
<proteinExistence type="inferred from homology"/>
<keyword evidence="7" id="KW-0067">ATP-binding</keyword>
<dbReference type="Pfam" id="PF00403">
    <property type="entry name" value="HMA"/>
    <property type="match status" value="1"/>
</dbReference>
<dbReference type="InterPro" id="IPR036163">
    <property type="entry name" value="HMA_dom_sf"/>
</dbReference>
<keyword evidence="5 7" id="KW-1133">Transmembrane helix</keyword>
<dbReference type="GO" id="GO:0005524">
    <property type="term" value="F:ATP binding"/>
    <property type="evidence" value="ECO:0007669"/>
    <property type="project" value="UniProtKB-UniRule"/>
</dbReference>
<dbReference type="PROSITE" id="PS01047">
    <property type="entry name" value="HMA_1"/>
    <property type="match status" value="1"/>
</dbReference>
<dbReference type="GO" id="GO:0016020">
    <property type="term" value="C:membrane"/>
    <property type="evidence" value="ECO:0007669"/>
    <property type="project" value="UniProtKB-SubCell"/>
</dbReference>
<dbReference type="CDD" id="cd00371">
    <property type="entry name" value="HMA"/>
    <property type="match status" value="1"/>
</dbReference>
<feature type="domain" description="HMA" evidence="8">
    <location>
        <begin position="171"/>
        <end position="237"/>
    </location>
</feature>
<sequence>MLGDRDCIKEDIESTLQTACCTIDADDTCREKTTSKVDFAETPISREVTKDSCGSLIQRSRQTCRSHLDAAFKQYSLYLKIGRCICRSVLEPTEICCSQERRKSTRQLDVVGRHHPICKKEARGSARFAPRSPVTSAGELSDATIKSIGIKKSASMVTSGDIEKGHPSEATHIMVNISGMTCTSCSKKGMNVLTRIKGITEPHINFATGIGGFDLSCQLDPAKIIAQFERETGFTCSRIMKGLQKADVHMSEAEAEQLRDRSLAGIDSILRIDGKTYSILYDPNEIGARSLLSLIPSGKLAAPANDSDLVNDKRRLQQMALSTTLAAAFTVPVLVLAWSRVPIPYPDLSIVLLVLATCVQAVAVPEFYTGALKSLFYSRVVEMDMLVVISITAAYGYSVVAFALTQRGYVLEQGAFFETSSLLVTLILVGRLISFIARMKASTAASVKSLQPEIAMLEYPSGQISQLDARLLEYGDSVVVPPHTSVVTDGEVIDGSSAIDESMVTGETIPVLKQQGNSVMAGTINGPSQITIRVTRLPGQNSITDIASLVENALETKPRVQDLADKIASWFIPAIIGISCAVFAIWMAIALNLRNKNVGGSFGLAITYSISVLAVSCPCALGLAVPLVLIMASGVAAKSGIIIKQAYALERAYRTTDVIFEKTGTLTTGVLELIEEEYFHHDSLPIADVKSLVFSLLKDVAHPVSAAVANRLRSQALNSFAFENTQSLPGAGLQATWNGIEIKAGNPYWLGIDANPAVSQLVDRGMTILAVTLRSELIAIYGLQGTLRPEAMSVIQDLHRRKLICHIVSGDGAKVVENVAQTLGIPQYHIASRQIPSAKQAYVENLITAGKTVLFCGDGTNDAIAVAQAHIGIQVGSASDIMRATADVVLRGGLEGIPALLDLSRQAFVRVVFNFCWSGIYNLFAVLLAAGAFVRVRIPPEYAGLGELVSVLPVVLVALSLLRYKRAASGG</sequence>
<name>A0A8H3IXP0_9LECA</name>
<dbReference type="PRINTS" id="PR00119">
    <property type="entry name" value="CATATPASE"/>
</dbReference>
<comment type="caution">
    <text evidence="9">The sequence shown here is derived from an EMBL/GenBank/DDBJ whole genome shotgun (WGS) entry which is preliminary data.</text>
</comment>
<dbReference type="Pfam" id="PF24534">
    <property type="entry name" value="HMA_PCA1"/>
    <property type="match status" value="1"/>
</dbReference>
<keyword evidence="2 7" id="KW-0812">Transmembrane</keyword>
<dbReference type="Pfam" id="PF00122">
    <property type="entry name" value="E1-E2_ATPase"/>
    <property type="match status" value="1"/>
</dbReference>
<comment type="subcellular location">
    <subcellularLocation>
        <location evidence="1 7">Membrane</location>
    </subcellularLocation>
</comment>
<keyword evidence="4" id="KW-1278">Translocase</keyword>
<dbReference type="AlphaFoldDB" id="A0A8H3IXP0"/>
<evidence type="ECO:0000256" key="6">
    <source>
        <dbReference type="ARBA" id="ARBA00023136"/>
    </source>
</evidence>
<evidence type="ECO:0000256" key="5">
    <source>
        <dbReference type="ARBA" id="ARBA00022989"/>
    </source>
</evidence>
<dbReference type="InterPro" id="IPR023298">
    <property type="entry name" value="ATPase_P-typ_TM_dom_sf"/>
</dbReference>
<dbReference type="PANTHER" id="PTHR46594:SF4">
    <property type="entry name" value="P-TYPE CATION-TRANSPORTING ATPASE"/>
    <property type="match status" value="1"/>
</dbReference>
<comment type="similarity">
    <text evidence="7">Belongs to the cation transport ATPase (P-type) (TC 3.A.3) family. Type IB subfamily.</text>
</comment>
<dbReference type="Gene3D" id="3.40.1110.10">
    <property type="entry name" value="Calcium-transporting ATPase, cytoplasmic domain N"/>
    <property type="match status" value="1"/>
</dbReference>
<gene>
    <name evidence="9" type="ORF">HETSPECPRED_000743</name>
</gene>
<dbReference type="NCBIfam" id="TIGR01511">
    <property type="entry name" value="ATPase-IB1_Cu"/>
    <property type="match status" value="1"/>
</dbReference>
<dbReference type="InterPro" id="IPR006121">
    <property type="entry name" value="HMA_dom"/>
</dbReference>
<reference evidence="9" key="1">
    <citation type="submission" date="2021-03" db="EMBL/GenBank/DDBJ databases">
        <authorList>
            <person name="Tagirdzhanova G."/>
        </authorList>
    </citation>
    <scope>NUCLEOTIDE SEQUENCE</scope>
</reference>
<dbReference type="InterPro" id="IPR036412">
    <property type="entry name" value="HAD-like_sf"/>
</dbReference>
<dbReference type="SUPFAM" id="SSF81653">
    <property type="entry name" value="Calcium ATPase, transduction domain A"/>
    <property type="match status" value="1"/>
</dbReference>
<dbReference type="InterPro" id="IPR001757">
    <property type="entry name" value="P_typ_ATPase"/>
</dbReference>
<dbReference type="NCBIfam" id="TIGR01494">
    <property type="entry name" value="ATPase_P-type"/>
    <property type="match status" value="1"/>
</dbReference>
<keyword evidence="3 7" id="KW-0479">Metal-binding</keyword>
<feature type="transmembrane region" description="Helical" evidence="7">
    <location>
        <begin position="319"/>
        <end position="338"/>
    </location>
</feature>
<accession>A0A8H3IXP0</accession>
<dbReference type="GO" id="GO:0019829">
    <property type="term" value="F:ATPase-coupled monoatomic cation transmembrane transporter activity"/>
    <property type="evidence" value="ECO:0007669"/>
    <property type="project" value="InterPro"/>
</dbReference>
<feature type="transmembrane region" description="Helical" evidence="7">
    <location>
        <begin position="416"/>
        <end position="437"/>
    </location>
</feature>
<dbReference type="NCBIfam" id="TIGR01525">
    <property type="entry name" value="ATPase-IB_hvy"/>
    <property type="match status" value="1"/>
</dbReference>
<evidence type="ECO:0000256" key="7">
    <source>
        <dbReference type="RuleBase" id="RU362081"/>
    </source>
</evidence>
<dbReference type="Pfam" id="PF00702">
    <property type="entry name" value="Hydrolase"/>
    <property type="match status" value="1"/>
</dbReference>
<evidence type="ECO:0000256" key="2">
    <source>
        <dbReference type="ARBA" id="ARBA00022692"/>
    </source>
</evidence>
<evidence type="ECO:0000256" key="3">
    <source>
        <dbReference type="ARBA" id="ARBA00022723"/>
    </source>
</evidence>
<dbReference type="EMBL" id="CAJPDS010000107">
    <property type="protein sequence ID" value="CAF9938020.1"/>
    <property type="molecule type" value="Genomic_DNA"/>
</dbReference>
<dbReference type="SUPFAM" id="SSF56784">
    <property type="entry name" value="HAD-like"/>
    <property type="match status" value="1"/>
</dbReference>
<dbReference type="InterPro" id="IPR027256">
    <property type="entry name" value="P-typ_ATPase_IB"/>
</dbReference>
<dbReference type="GO" id="GO:0016887">
    <property type="term" value="F:ATP hydrolysis activity"/>
    <property type="evidence" value="ECO:0007669"/>
    <property type="project" value="InterPro"/>
</dbReference>
<dbReference type="InterPro" id="IPR059000">
    <property type="entry name" value="ATPase_P-type_domA"/>
</dbReference>
<keyword evidence="10" id="KW-1185">Reference proteome</keyword>
<evidence type="ECO:0000256" key="1">
    <source>
        <dbReference type="ARBA" id="ARBA00004370"/>
    </source>
</evidence>
<dbReference type="InterPro" id="IPR017969">
    <property type="entry name" value="Heavy-metal-associated_CS"/>
</dbReference>
<evidence type="ECO:0000259" key="8">
    <source>
        <dbReference type="PROSITE" id="PS50846"/>
    </source>
</evidence>
<dbReference type="Gene3D" id="3.30.70.100">
    <property type="match status" value="1"/>
</dbReference>
<protein>
    <recommendedName>
        <fullName evidence="8">HMA domain-containing protein</fullName>
    </recommendedName>
</protein>
<dbReference type="GO" id="GO:0046872">
    <property type="term" value="F:metal ion binding"/>
    <property type="evidence" value="ECO:0007669"/>
    <property type="project" value="UniProtKB-KW"/>
</dbReference>
<dbReference type="PROSITE" id="PS50846">
    <property type="entry name" value="HMA_2"/>
    <property type="match status" value="1"/>
</dbReference>
<feature type="transmembrane region" description="Helical" evidence="7">
    <location>
        <begin position="350"/>
        <end position="371"/>
    </location>
</feature>
<dbReference type="InterPro" id="IPR056236">
    <property type="entry name" value="HMA_PCA1"/>
</dbReference>
<dbReference type="InterPro" id="IPR023214">
    <property type="entry name" value="HAD_sf"/>
</dbReference>
<feature type="transmembrane region" description="Helical" evidence="7">
    <location>
        <begin position="911"/>
        <end position="936"/>
    </location>
</feature>
<dbReference type="Proteomes" id="UP000664521">
    <property type="component" value="Unassembled WGS sequence"/>
</dbReference>